<feature type="repeat" description="WD" evidence="3">
    <location>
        <begin position="326"/>
        <end position="358"/>
    </location>
</feature>
<dbReference type="PRINTS" id="PR00319">
    <property type="entry name" value="GPROTEINB"/>
</dbReference>
<protein>
    <recommendedName>
        <fullName evidence="6">WD40 repeat-like protein</fullName>
    </recommendedName>
</protein>
<dbReference type="SUPFAM" id="SSF50978">
    <property type="entry name" value="WD40 repeat-like"/>
    <property type="match status" value="1"/>
</dbReference>
<reference evidence="4" key="1">
    <citation type="submission" date="2020-09" db="EMBL/GenBank/DDBJ databases">
        <title>Comparative genome analyses of four rice-infecting Rhizoctonia solani isolates reveal extensive enrichment of homogalacturonan modification genes.</title>
        <authorList>
            <person name="Lee D.-Y."/>
            <person name="Jeon J."/>
            <person name="Kim K.-T."/>
            <person name="Cheong K."/>
            <person name="Song H."/>
            <person name="Choi G."/>
            <person name="Ko J."/>
            <person name="Opiyo S.O."/>
            <person name="Zuo S."/>
            <person name="Madhav S."/>
            <person name="Lee Y.-H."/>
            <person name="Wang G.-L."/>
        </authorList>
    </citation>
    <scope>NUCLEOTIDE SEQUENCE</scope>
    <source>
        <strain evidence="4">AG1-IA B2</strain>
    </source>
</reference>
<dbReference type="InterPro" id="IPR036322">
    <property type="entry name" value="WD40_repeat_dom_sf"/>
</dbReference>
<evidence type="ECO:0000256" key="1">
    <source>
        <dbReference type="ARBA" id="ARBA00022574"/>
    </source>
</evidence>
<dbReference type="Pfam" id="PF00400">
    <property type="entry name" value="WD40"/>
    <property type="match status" value="7"/>
</dbReference>
<gene>
    <name evidence="4" type="ORF">RHS01_00222</name>
</gene>
<proteinExistence type="predicted"/>
<dbReference type="EMBL" id="JACYCF010000001">
    <property type="protein sequence ID" value="KAF8761772.1"/>
    <property type="molecule type" value="Genomic_DNA"/>
</dbReference>
<dbReference type="SMART" id="SM00320">
    <property type="entry name" value="WD40"/>
    <property type="match status" value="8"/>
</dbReference>
<sequence length="467" mass="50585">MENILRQAQMMVPFWLSHYFDGDIIDTFGLLEGHEDKVWALDFSPDGILLASGSADCTIRIWNFVEQRLAAGPLQRHSGVIRSVKFSPDGTKVASCSDDCSVCIWHHIGSLILGPLEGHTDAIYSIDFSPDGAFLVSGSSDGSICIWNIACGSVVANQLEPQKAQVEYCLSSTPNGNYVYCGCQGNVIRVWDTKMLKMLTPKGIHILSALYLLTIDAIVRCLPALGVRPVMTAAQRASLDSQPTISAISTTLSLSDDDIPIENHDSTNSAYSRERLSTGRSEFKESTMWLVAISPDGTRVALGGIGNHRNISIWDISLHDMLLGPFIGHSDRVKSVSFSPDGTMLVSGSDDRSIRIWNSAFVSTHSSLLEGHTDGVLTAIFSPNAQQIASGARDYTVRIWNLVDGTHITCRKHKSPVWAVSFSPDGTKLVSSSLGKLSLYGILPKALLLPDPLTSYQMGRGGGSGRV</sequence>
<dbReference type="PRINTS" id="PR00320">
    <property type="entry name" value="GPROTEINBRPT"/>
</dbReference>
<dbReference type="InterPro" id="IPR020472">
    <property type="entry name" value="WD40_PAC1"/>
</dbReference>
<feature type="repeat" description="WD" evidence="3">
    <location>
        <begin position="369"/>
        <end position="410"/>
    </location>
</feature>
<dbReference type="InterPro" id="IPR001632">
    <property type="entry name" value="WD40_G-protein_beta-like"/>
</dbReference>
<dbReference type="Gene3D" id="2.130.10.10">
    <property type="entry name" value="YVTN repeat-like/Quinoprotein amine dehydrogenase"/>
    <property type="match status" value="3"/>
</dbReference>
<dbReference type="PANTHER" id="PTHR22847">
    <property type="entry name" value="WD40 REPEAT PROTEIN"/>
    <property type="match status" value="1"/>
</dbReference>
<name>A0A8H7IMX4_9AGAM</name>
<dbReference type="PROSITE" id="PS50082">
    <property type="entry name" value="WD_REPEATS_2"/>
    <property type="match status" value="5"/>
</dbReference>
<dbReference type="Proteomes" id="UP000614334">
    <property type="component" value="Unassembled WGS sequence"/>
</dbReference>
<dbReference type="PANTHER" id="PTHR22847:SF637">
    <property type="entry name" value="WD REPEAT DOMAIN 5B"/>
    <property type="match status" value="1"/>
</dbReference>
<evidence type="ECO:0000313" key="4">
    <source>
        <dbReference type="EMBL" id="KAF8761772.1"/>
    </source>
</evidence>
<dbReference type="AlphaFoldDB" id="A0A8H7IMX4"/>
<comment type="caution">
    <text evidence="4">The sequence shown here is derived from an EMBL/GenBank/DDBJ whole genome shotgun (WGS) entry which is preliminary data.</text>
</comment>
<dbReference type="InterPro" id="IPR019775">
    <property type="entry name" value="WD40_repeat_CS"/>
</dbReference>
<dbReference type="InterPro" id="IPR001680">
    <property type="entry name" value="WD40_rpt"/>
</dbReference>
<evidence type="ECO:0008006" key="6">
    <source>
        <dbReference type="Google" id="ProtNLM"/>
    </source>
</evidence>
<feature type="repeat" description="WD" evidence="3">
    <location>
        <begin position="74"/>
        <end position="105"/>
    </location>
</feature>
<evidence type="ECO:0000256" key="3">
    <source>
        <dbReference type="PROSITE-ProRule" id="PRU00221"/>
    </source>
</evidence>
<dbReference type="PROSITE" id="PS00678">
    <property type="entry name" value="WD_REPEATS_1"/>
    <property type="match status" value="2"/>
</dbReference>
<keyword evidence="1 3" id="KW-0853">WD repeat</keyword>
<dbReference type="PROSITE" id="PS50294">
    <property type="entry name" value="WD_REPEATS_REGION"/>
    <property type="match status" value="5"/>
</dbReference>
<evidence type="ECO:0000313" key="5">
    <source>
        <dbReference type="Proteomes" id="UP000614334"/>
    </source>
</evidence>
<dbReference type="InterPro" id="IPR015943">
    <property type="entry name" value="WD40/YVTN_repeat-like_dom_sf"/>
</dbReference>
<organism evidence="4 5">
    <name type="scientific">Rhizoctonia solani</name>
    <dbReference type="NCBI Taxonomy" id="456999"/>
    <lineage>
        <taxon>Eukaryota</taxon>
        <taxon>Fungi</taxon>
        <taxon>Dikarya</taxon>
        <taxon>Basidiomycota</taxon>
        <taxon>Agaricomycotina</taxon>
        <taxon>Agaricomycetes</taxon>
        <taxon>Cantharellales</taxon>
        <taxon>Ceratobasidiaceae</taxon>
        <taxon>Rhizoctonia</taxon>
    </lineage>
</organism>
<evidence type="ECO:0000256" key="2">
    <source>
        <dbReference type="ARBA" id="ARBA00022737"/>
    </source>
</evidence>
<accession>A0A8H7IMX4</accession>
<keyword evidence="2" id="KW-0677">Repeat</keyword>
<feature type="repeat" description="WD" evidence="3">
    <location>
        <begin position="31"/>
        <end position="63"/>
    </location>
</feature>
<dbReference type="GO" id="GO:1990234">
    <property type="term" value="C:transferase complex"/>
    <property type="evidence" value="ECO:0007669"/>
    <property type="project" value="UniProtKB-ARBA"/>
</dbReference>
<dbReference type="CDD" id="cd00200">
    <property type="entry name" value="WD40"/>
    <property type="match status" value="1"/>
</dbReference>
<feature type="repeat" description="WD" evidence="3">
    <location>
        <begin position="116"/>
        <end position="157"/>
    </location>
</feature>